<evidence type="ECO:0000313" key="2">
    <source>
        <dbReference type="EMBL" id="KAH3792169.1"/>
    </source>
</evidence>
<keyword evidence="1" id="KW-0812">Transmembrane</keyword>
<evidence type="ECO:0000256" key="1">
    <source>
        <dbReference type="SAM" id="Phobius"/>
    </source>
</evidence>
<gene>
    <name evidence="2" type="ORF">DPMN_145660</name>
</gene>
<dbReference type="EMBL" id="JAIWYP010000007">
    <property type="protein sequence ID" value="KAH3792169.1"/>
    <property type="molecule type" value="Genomic_DNA"/>
</dbReference>
<proteinExistence type="predicted"/>
<organism evidence="2 3">
    <name type="scientific">Dreissena polymorpha</name>
    <name type="common">Zebra mussel</name>
    <name type="synonym">Mytilus polymorpha</name>
    <dbReference type="NCBI Taxonomy" id="45954"/>
    <lineage>
        <taxon>Eukaryota</taxon>
        <taxon>Metazoa</taxon>
        <taxon>Spiralia</taxon>
        <taxon>Lophotrochozoa</taxon>
        <taxon>Mollusca</taxon>
        <taxon>Bivalvia</taxon>
        <taxon>Autobranchia</taxon>
        <taxon>Heteroconchia</taxon>
        <taxon>Euheterodonta</taxon>
        <taxon>Imparidentia</taxon>
        <taxon>Neoheterodontei</taxon>
        <taxon>Myida</taxon>
        <taxon>Dreissenoidea</taxon>
        <taxon>Dreissenidae</taxon>
        <taxon>Dreissena</taxon>
    </lineage>
</organism>
<sequence>MFCTLGRSVRLNAPLAGGALAANQLVIGIALSALKSSSQKNVLMADHVVMIRLS</sequence>
<dbReference type="AlphaFoldDB" id="A0A9D4J1A2"/>
<feature type="transmembrane region" description="Helical" evidence="1">
    <location>
        <begin position="15"/>
        <end position="34"/>
    </location>
</feature>
<dbReference type="Proteomes" id="UP000828390">
    <property type="component" value="Unassembled WGS sequence"/>
</dbReference>
<reference evidence="2" key="2">
    <citation type="submission" date="2020-11" db="EMBL/GenBank/DDBJ databases">
        <authorList>
            <person name="McCartney M.A."/>
            <person name="Auch B."/>
            <person name="Kono T."/>
            <person name="Mallez S."/>
            <person name="Becker A."/>
            <person name="Gohl D.M."/>
            <person name="Silverstein K.A.T."/>
            <person name="Koren S."/>
            <person name="Bechman K.B."/>
            <person name="Herman A."/>
            <person name="Abrahante J.E."/>
            <person name="Garbe J."/>
        </authorList>
    </citation>
    <scope>NUCLEOTIDE SEQUENCE</scope>
    <source>
        <strain evidence="2">Duluth1</strain>
        <tissue evidence="2">Whole animal</tissue>
    </source>
</reference>
<reference evidence="2" key="1">
    <citation type="journal article" date="2019" name="bioRxiv">
        <title>The Genome of the Zebra Mussel, Dreissena polymorpha: A Resource for Invasive Species Research.</title>
        <authorList>
            <person name="McCartney M.A."/>
            <person name="Auch B."/>
            <person name="Kono T."/>
            <person name="Mallez S."/>
            <person name="Zhang Y."/>
            <person name="Obille A."/>
            <person name="Becker A."/>
            <person name="Abrahante J.E."/>
            <person name="Garbe J."/>
            <person name="Badalamenti J.P."/>
            <person name="Herman A."/>
            <person name="Mangelson H."/>
            <person name="Liachko I."/>
            <person name="Sullivan S."/>
            <person name="Sone E.D."/>
            <person name="Koren S."/>
            <person name="Silverstein K.A.T."/>
            <person name="Beckman K.B."/>
            <person name="Gohl D.M."/>
        </authorList>
    </citation>
    <scope>NUCLEOTIDE SEQUENCE</scope>
    <source>
        <strain evidence="2">Duluth1</strain>
        <tissue evidence="2">Whole animal</tissue>
    </source>
</reference>
<comment type="caution">
    <text evidence="2">The sequence shown here is derived from an EMBL/GenBank/DDBJ whole genome shotgun (WGS) entry which is preliminary data.</text>
</comment>
<protein>
    <submittedName>
        <fullName evidence="2">Uncharacterized protein</fullName>
    </submittedName>
</protein>
<accession>A0A9D4J1A2</accession>
<evidence type="ECO:0000313" key="3">
    <source>
        <dbReference type="Proteomes" id="UP000828390"/>
    </source>
</evidence>
<keyword evidence="1" id="KW-0472">Membrane</keyword>
<name>A0A9D4J1A2_DREPO</name>
<keyword evidence="3" id="KW-1185">Reference proteome</keyword>
<keyword evidence="1" id="KW-1133">Transmembrane helix</keyword>